<dbReference type="Gene3D" id="3.40.190.10">
    <property type="entry name" value="Periplasmic binding protein-like II"/>
    <property type="match status" value="2"/>
</dbReference>
<feature type="signal peptide" evidence="1">
    <location>
        <begin position="1"/>
        <end position="27"/>
    </location>
</feature>
<name>A0A2G6E4S3_9BACT</name>
<dbReference type="PANTHER" id="PTHR43649">
    <property type="entry name" value="ARABINOSE-BINDING PROTEIN-RELATED"/>
    <property type="match status" value="1"/>
</dbReference>
<dbReference type="SUPFAM" id="SSF53850">
    <property type="entry name" value="Periplasmic binding protein-like II"/>
    <property type="match status" value="1"/>
</dbReference>
<dbReference type="EMBL" id="PDPS01000030">
    <property type="protein sequence ID" value="PID56892.1"/>
    <property type="molecule type" value="Genomic_DNA"/>
</dbReference>
<keyword evidence="1" id="KW-0732">Signal</keyword>
<dbReference type="PANTHER" id="PTHR43649:SF12">
    <property type="entry name" value="DIACETYLCHITOBIOSE BINDING PROTEIN DASA"/>
    <property type="match status" value="1"/>
</dbReference>
<dbReference type="InterPro" id="IPR006059">
    <property type="entry name" value="SBP"/>
</dbReference>
<dbReference type="Pfam" id="PF01547">
    <property type="entry name" value="SBP_bac_1"/>
    <property type="match status" value="1"/>
</dbReference>
<proteinExistence type="predicted"/>
<feature type="chain" id="PRO_5014868642" description="ABC transporter substrate-binding protein" evidence="1">
    <location>
        <begin position="28"/>
        <end position="438"/>
    </location>
</feature>
<dbReference type="Proteomes" id="UP000229740">
    <property type="component" value="Unassembled WGS sequence"/>
</dbReference>
<organism evidence="2 3">
    <name type="scientific">candidate division KSB3 bacterium</name>
    <dbReference type="NCBI Taxonomy" id="2044937"/>
    <lineage>
        <taxon>Bacteria</taxon>
        <taxon>candidate division KSB3</taxon>
    </lineage>
</organism>
<accession>A0A2G6E4S3</accession>
<evidence type="ECO:0000313" key="3">
    <source>
        <dbReference type="Proteomes" id="UP000229740"/>
    </source>
</evidence>
<gene>
    <name evidence="2" type="ORF">CSB45_09535</name>
</gene>
<comment type="caution">
    <text evidence="2">The sequence shown here is derived from an EMBL/GenBank/DDBJ whole genome shotgun (WGS) entry which is preliminary data.</text>
</comment>
<evidence type="ECO:0008006" key="4">
    <source>
        <dbReference type="Google" id="ProtNLM"/>
    </source>
</evidence>
<evidence type="ECO:0000313" key="2">
    <source>
        <dbReference type="EMBL" id="PID56892.1"/>
    </source>
</evidence>
<dbReference type="AlphaFoldDB" id="A0A2G6E4S3"/>
<reference evidence="2 3" key="1">
    <citation type="submission" date="2017-10" db="EMBL/GenBank/DDBJ databases">
        <title>Novel microbial diversity and functional potential in the marine mammal oral microbiome.</title>
        <authorList>
            <person name="Dudek N.K."/>
            <person name="Sun C.L."/>
            <person name="Burstein D."/>
            <person name="Kantor R.S."/>
            <person name="Aliaga Goltsman D.S."/>
            <person name="Bik E.M."/>
            <person name="Thomas B.C."/>
            <person name="Banfield J.F."/>
            <person name="Relman D.A."/>
        </authorList>
    </citation>
    <scope>NUCLEOTIDE SEQUENCE [LARGE SCALE GENOMIC DNA]</scope>
    <source>
        <strain evidence="2">DOLZORAL124_49_17</strain>
    </source>
</reference>
<dbReference type="InterPro" id="IPR050490">
    <property type="entry name" value="Bact_solute-bd_prot1"/>
</dbReference>
<sequence>MKQIRRSFLTACLFAAGVFMHAHSAFADINWRQCEGTRIRIFSIEHPFSRDLVRHLDEFEEKTGIQARIEILPEDVFRLTRFQQLDMGQDIDGFTIMPGVSKLPYWELGWLMPLNDFINNPLLTSADWDMEDFFLPAMQGASINGQQIGIPINIETSLLAYRKDLFTTFKMPVPTSMSDLEVAAGFFHGQVLNGMEMIGLTMRGAGASASSQWVDFLYNFGGSWTNGRGKSKISAPESMAALRVYGNLLRKYGPPDAVRIGWVESTALFLEGRAAMIYDSNMFLSLYEDPERSKVAGKIGYTLLPGGPARQQPHVSSWCLSISGISPEARQKATWLFIQWATGKKYSLSALLQGIPTARASAWKSAEYQRSDRFPDWSAASIQSFEQGQPLWNPPVLQVQKIRNIVGQALIKAIQGEQIKEIAEEAMTLWMKQINHDD</sequence>
<protein>
    <recommendedName>
        <fullName evidence="4">ABC transporter substrate-binding protein</fullName>
    </recommendedName>
</protein>
<evidence type="ECO:0000256" key="1">
    <source>
        <dbReference type="SAM" id="SignalP"/>
    </source>
</evidence>